<evidence type="ECO:0000256" key="2">
    <source>
        <dbReference type="ARBA" id="ARBA00010488"/>
    </source>
</evidence>
<accession>A0ABT2QSH6</accession>
<protein>
    <submittedName>
        <fullName evidence="7">CDP-glycerol glycerophosphotransferase family protein</fullName>
    </submittedName>
</protein>
<dbReference type="PANTHER" id="PTHR37316">
    <property type="entry name" value="TEICHOIC ACID GLYCEROL-PHOSPHATE PRIMASE"/>
    <property type="match status" value="1"/>
</dbReference>
<evidence type="ECO:0000256" key="6">
    <source>
        <dbReference type="ARBA" id="ARBA00023136"/>
    </source>
</evidence>
<keyword evidence="6" id="KW-0472">Membrane</keyword>
<dbReference type="Proteomes" id="UP001209553">
    <property type="component" value="Unassembled WGS sequence"/>
</dbReference>
<keyword evidence="4" id="KW-0808">Transferase</keyword>
<sequence length="363" mass="42258">MRLMIKKLYLLAITLLNLLYSHKKVNQQQIVILMTFAEDVLPILERLNARGYQITVITKEKHKQLLQEFKHVKWLPAGNKHVIEQVKALSMAKLIIIDTYYLMMGSLKKKPTQTVLQTWHAAGALKNFGFTDHQVDLKNKKMVEQYRRVYNATDKYLVGGNPMIQCFGAAFGAKPHQFLKTGLPRLAIYRQFNAEEKKKELKRKLGISKKVVVYLPTYREHKKGNQTINTQAFEKLLPNYVLLKKLHPAVADEQQTNLDVQTLILIADVIITDYSSLAIEASIVNKPTLFYVYDEKEYERVRGLNMYYKNIPREFKAYDEGELLRKLASETIPWTPLFESWHEYTSQDSLKKVVEYIEGLMVK</sequence>
<keyword evidence="5" id="KW-0777">Teichoic acid biosynthesis</keyword>
<evidence type="ECO:0000313" key="7">
    <source>
        <dbReference type="EMBL" id="MCU5746915.1"/>
    </source>
</evidence>
<dbReference type="InterPro" id="IPR049698">
    <property type="entry name" value="TarB"/>
</dbReference>
<comment type="similarity">
    <text evidence="2">Belongs to the CDP-glycerol glycerophosphotransferase family.</text>
</comment>
<dbReference type="Pfam" id="PF04464">
    <property type="entry name" value="Glyphos_transf"/>
    <property type="match status" value="1"/>
</dbReference>
<evidence type="ECO:0000256" key="4">
    <source>
        <dbReference type="ARBA" id="ARBA00022679"/>
    </source>
</evidence>
<dbReference type="SUPFAM" id="SSF53756">
    <property type="entry name" value="UDP-Glycosyltransferase/glycogen phosphorylase"/>
    <property type="match status" value="1"/>
</dbReference>
<dbReference type="InterPro" id="IPR043149">
    <property type="entry name" value="TagF_N"/>
</dbReference>
<dbReference type="EMBL" id="JAOPKZ010000016">
    <property type="protein sequence ID" value="MCU5746915.1"/>
    <property type="molecule type" value="Genomic_DNA"/>
</dbReference>
<dbReference type="PANTHER" id="PTHR37316:SF1">
    <property type="entry name" value="TEICHOIC ACID GLYCEROL-PHOSPHATE PRIMASE"/>
    <property type="match status" value="1"/>
</dbReference>
<gene>
    <name evidence="7" type="ORF">N9R04_09520</name>
</gene>
<evidence type="ECO:0000256" key="1">
    <source>
        <dbReference type="ARBA" id="ARBA00004202"/>
    </source>
</evidence>
<dbReference type="RefSeq" id="WP_262856609.1">
    <property type="nucleotide sequence ID" value="NZ_JAOPKZ010000016.1"/>
</dbReference>
<dbReference type="InterPro" id="IPR043148">
    <property type="entry name" value="TagF_C"/>
</dbReference>
<evidence type="ECO:0000256" key="3">
    <source>
        <dbReference type="ARBA" id="ARBA00022475"/>
    </source>
</evidence>
<proteinExistence type="inferred from homology"/>
<name>A0ABT2QSH6_9STAP</name>
<keyword evidence="8" id="KW-1185">Reference proteome</keyword>
<dbReference type="Gene3D" id="3.40.50.12580">
    <property type="match status" value="1"/>
</dbReference>
<reference evidence="7 8" key="1">
    <citation type="journal article" date="2023" name="Int. J. Syst. Evol. Microbiol.">
        <title>Streptococcus sciuri sp. nov., Staphylococcus marylandisciuri sp. nov. and Staphylococcus americanisciuri sp. nov., isolated from faeces of eastern grey squirrel (Sciurus carolinensis).</title>
        <authorList>
            <person name="Volokhov D.V."/>
            <person name="Zagorodnyaya T.A."/>
            <person name="Furtak V.A."/>
            <person name="Nattanmai G."/>
            <person name="Randall L."/>
            <person name="Jose S."/>
            <person name="Gao Y."/>
            <person name="Eisenberg T."/>
            <person name="Delmonte P."/>
            <person name="Blom J."/>
            <person name="Mitchell K.K."/>
        </authorList>
    </citation>
    <scope>NUCLEOTIDE SEQUENCE [LARGE SCALE GENOMIC DNA]</scope>
    <source>
        <strain evidence="7 8">SQ8-PEA</strain>
    </source>
</reference>
<comment type="caution">
    <text evidence="7">The sequence shown here is derived from an EMBL/GenBank/DDBJ whole genome shotgun (WGS) entry which is preliminary data.</text>
</comment>
<dbReference type="InterPro" id="IPR007554">
    <property type="entry name" value="Glycerophosphate_synth"/>
</dbReference>
<dbReference type="InterPro" id="IPR051612">
    <property type="entry name" value="Teichoic_Acid_Biosynth"/>
</dbReference>
<organism evidence="7 8">
    <name type="scientific">Staphylococcus marylandisciuri</name>
    <dbReference type="NCBI Taxonomy" id="2981529"/>
    <lineage>
        <taxon>Bacteria</taxon>
        <taxon>Bacillati</taxon>
        <taxon>Bacillota</taxon>
        <taxon>Bacilli</taxon>
        <taxon>Bacillales</taxon>
        <taxon>Staphylococcaceae</taxon>
        <taxon>Staphylococcus</taxon>
    </lineage>
</organism>
<dbReference type="Gene3D" id="3.40.50.11820">
    <property type="match status" value="1"/>
</dbReference>
<evidence type="ECO:0000313" key="8">
    <source>
        <dbReference type="Proteomes" id="UP001209553"/>
    </source>
</evidence>
<evidence type="ECO:0000256" key="5">
    <source>
        <dbReference type="ARBA" id="ARBA00022944"/>
    </source>
</evidence>
<keyword evidence="3" id="KW-1003">Cell membrane</keyword>
<dbReference type="NCBIfam" id="NF041711">
    <property type="entry name" value="TagprimaseTarB"/>
    <property type="match status" value="1"/>
</dbReference>
<comment type="subcellular location">
    <subcellularLocation>
        <location evidence="1">Cell membrane</location>
        <topology evidence="1">Peripheral membrane protein</topology>
    </subcellularLocation>
</comment>